<name>A0A011P6B7_9PAST</name>
<dbReference type="OrthoDB" id="5687246at2"/>
<evidence type="ECO:0000313" key="1">
    <source>
        <dbReference type="EMBL" id="EXI61984.1"/>
    </source>
</evidence>
<gene>
    <name evidence="1" type="ORF">AK33_07610</name>
</gene>
<protein>
    <submittedName>
        <fullName evidence="1">Uncharacterized protein</fullName>
    </submittedName>
</protein>
<sequence length="211" mass="24226">MNNTTAQTTQRNWQEIIANLLRLSESGESTIEIAKRYEDFSKTAEQLQALMNNNGTEAEKEAFFAPVERFYLNLIQTETLFKEAKAKDEENARKLKEQKAAREAEQKRWDSLPFYAKDGFSNLICIENRQTLEDKFFAISCMFDSLKAIPQLLEMGLLEEGKDNVVDRLAEMSKLYLLFANEQFALLADEIQSGKYGKLELHSSQNKGDLC</sequence>
<dbReference type="AlphaFoldDB" id="A0A011P6B7"/>
<dbReference type="RefSeq" id="WP_042803216.1">
    <property type="nucleotide sequence ID" value="NZ_AVSP01000002.1"/>
</dbReference>
<keyword evidence="2" id="KW-1185">Reference proteome</keyword>
<comment type="caution">
    <text evidence="1">The sequence shown here is derived from an EMBL/GenBank/DDBJ whole genome shotgun (WGS) entry which is preliminary data.</text>
</comment>
<accession>A0A011P6B7</accession>
<dbReference type="EMBL" id="JANJ01000005">
    <property type="protein sequence ID" value="EXI61984.1"/>
    <property type="molecule type" value="Genomic_DNA"/>
</dbReference>
<organism evidence="1 2">
    <name type="scientific">Mannheimia granulomatis</name>
    <dbReference type="NCBI Taxonomy" id="85402"/>
    <lineage>
        <taxon>Bacteria</taxon>
        <taxon>Pseudomonadati</taxon>
        <taxon>Pseudomonadota</taxon>
        <taxon>Gammaproteobacteria</taxon>
        <taxon>Pasteurellales</taxon>
        <taxon>Pasteurellaceae</taxon>
        <taxon>Mannheimia</taxon>
    </lineage>
</organism>
<proteinExistence type="predicted"/>
<dbReference type="Proteomes" id="UP000054123">
    <property type="component" value="Unassembled WGS sequence"/>
</dbReference>
<dbReference type="PATRIC" id="fig|1450449.3.peg.1498"/>
<reference evidence="1 2" key="1">
    <citation type="journal article" date="2014" name="Genome Announc.">
        <title>Genome Sequence of a Presumptive Mannheimia haemolytica Strain with an A1/A6-Cross-Reactive Serotype from a White-Tailed Deer (Odocoileus virginianus).</title>
        <authorList>
            <person name="Lawrence P.K."/>
            <person name="Bey R.F."/>
            <person name="Wiener B."/>
            <person name="Kittichotirat W."/>
            <person name="Bumgarner R.E."/>
        </authorList>
    </citation>
    <scope>NUCLEOTIDE SEQUENCE [LARGE SCALE GENOMIC DNA]</scope>
    <source>
        <strain evidence="1 2">PKL10</strain>
    </source>
</reference>
<evidence type="ECO:0000313" key="2">
    <source>
        <dbReference type="Proteomes" id="UP000054123"/>
    </source>
</evidence>